<dbReference type="GO" id="GO:0016740">
    <property type="term" value="F:transferase activity"/>
    <property type="evidence" value="ECO:0007669"/>
    <property type="project" value="UniProtKB-KW"/>
</dbReference>
<keyword evidence="4" id="KW-1185">Reference proteome</keyword>
<sequence>MFFNYRGFLKALRLALFQRPFRFRRWCYVLLFSALYLAFVAFVALGRLLDHLFFPGFRTTRVERPVFVIAPPRSGTSFLQRVLCADDQRFVHWKMYQTIFPSICFQAVFNGLAWIDVKCGGVIRRLMQWCERKWFGGWDEMHRMRLDQPEEDQALFLYAFASEAIFMLFPFVEPLWEVGFPDALPPASRRKLMAYYRSCMQRQVYANGGGRILLVKSTHASGAIESIAEEFPDARFITIVRHPDEAIPSHVSLFVPVWQAHSPEIGKDGGESKAYAALAAEWYRHLHRFRARVEPANFYSIDYRDLRTDPGRTIAALYRHFGWNMTGSYRAVLREFTERQRTFQSTHRYSLEEFGLSKQWIRQELGPVIESLGLDGEAASIRKQQVESLGQTLVPGGYRQSSAFGQQAVMGGMQESEEDQGKPVGHHHRHHLRAGETLHGDEDGQGDVAVGCAECDHSPAL</sequence>
<gene>
    <name evidence="3" type="ORF">GNH96_00395</name>
</gene>
<dbReference type="InterPro" id="IPR027417">
    <property type="entry name" value="P-loop_NTPase"/>
</dbReference>
<dbReference type="PANTHER" id="PTHR36451:SF1">
    <property type="entry name" value="OMEGA-HYDROXY-BETA-DIHYDROMENAQUINONE-9 SULFOTRANSFERASE STF3"/>
    <property type="match status" value="1"/>
</dbReference>
<evidence type="ECO:0000313" key="4">
    <source>
        <dbReference type="Proteomes" id="UP000503004"/>
    </source>
</evidence>
<evidence type="ECO:0000256" key="1">
    <source>
        <dbReference type="SAM" id="MobiDB-lite"/>
    </source>
</evidence>
<reference evidence="4" key="1">
    <citation type="submission" date="2019-12" db="EMBL/GenBank/DDBJ databases">
        <authorList>
            <person name="Awala S.I."/>
            <person name="Rhee S.K."/>
        </authorList>
    </citation>
    <scope>NUCLEOTIDE SEQUENCE [LARGE SCALE GENOMIC DNA]</scope>
    <source>
        <strain evidence="4">IM1</strain>
    </source>
</reference>
<dbReference type="AlphaFoldDB" id="A0A858Q4C5"/>
<dbReference type="InterPro" id="IPR052736">
    <property type="entry name" value="Stf3_sulfotransferase"/>
</dbReference>
<keyword evidence="2" id="KW-0812">Transmembrane</keyword>
<organism evidence="3 4">
    <name type="scientific">Methylococcus geothermalis</name>
    <dbReference type="NCBI Taxonomy" id="2681310"/>
    <lineage>
        <taxon>Bacteria</taxon>
        <taxon>Pseudomonadati</taxon>
        <taxon>Pseudomonadota</taxon>
        <taxon>Gammaproteobacteria</taxon>
        <taxon>Methylococcales</taxon>
        <taxon>Methylococcaceae</taxon>
        <taxon>Methylococcus</taxon>
    </lineage>
</organism>
<protein>
    <submittedName>
        <fullName evidence="3">Sulfotransferase</fullName>
    </submittedName>
</protein>
<dbReference type="Pfam" id="PF13469">
    <property type="entry name" value="Sulfotransfer_3"/>
    <property type="match status" value="1"/>
</dbReference>
<dbReference type="RefSeq" id="WP_169601259.1">
    <property type="nucleotide sequence ID" value="NZ_CP046565.1"/>
</dbReference>
<proteinExistence type="predicted"/>
<feature type="region of interest" description="Disordered" evidence="1">
    <location>
        <begin position="412"/>
        <end position="431"/>
    </location>
</feature>
<keyword evidence="3" id="KW-0808">Transferase</keyword>
<feature type="transmembrane region" description="Helical" evidence="2">
    <location>
        <begin position="26"/>
        <end position="49"/>
    </location>
</feature>
<dbReference type="Proteomes" id="UP000503004">
    <property type="component" value="Chromosome"/>
</dbReference>
<accession>A0A858Q4C5</accession>
<keyword evidence="2" id="KW-1133">Transmembrane helix</keyword>
<name>A0A858Q4C5_9GAMM</name>
<dbReference type="Gene3D" id="3.40.50.300">
    <property type="entry name" value="P-loop containing nucleotide triphosphate hydrolases"/>
    <property type="match status" value="1"/>
</dbReference>
<dbReference type="PANTHER" id="PTHR36451">
    <property type="entry name" value="PAPS-DEPENDENT SULFOTRANSFERASE STF3"/>
    <property type="match status" value="1"/>
</dbReference>
<evidence type="ECO:0000313" key="3">
    <source>
        <dbReference type="EMBL" id="QJD28576.1"/>
    </source>
</evidence>
<dbReference type="SUPFAM" id="SSF52540">
    <property type="entry name" value="P-loop containing nucleoside triphosphate hydrolases"/>
    <property type="match status" value="1"/>
</dbReference>
<dbReference type="KEGG" id="metu:GNH96_00395"/>
<dbReference type="EMBL" id="CP046565">
    <property type="protein sequence ID" value="QJD28576.1"/>
    <property type="molecule type" value="Genomic_DNA"/>
</dbReference>
<evidence type="ECO:0000256" key="2">
    <source>
        <dbReference type="SAM" id="Phobius"/>
    </source>
</evidence>
<keyword evidence="2" id="KW-0472">Membrane</keyword>